<evidence type="ECO:0000313" key="1">
    <source>
        <dbReference type="EMBL" id="ONN40434.1"/>
    </source>
</evidence>
<dbReference type="OrthoDB" id="2194839at2"/>
<evidence type="ECO:0000313" key="2">
    <source>
        <dbReference type="Proteomes" id="UP000189299"/>
    </source>
</evidence>
<gene>
    <name evidence="1" type="ORF">BTN92_15000</name>
</gene>
<dbReference type="Pfam" id="PF22652">
    <property type="entry name" value="DUF7006"/>
    <property type="match status" value="1"/>
</dbReference>
<dbReference type="InterPro" id="IPR054275">
    <property type="entry name" value="DUF7006"/>
</dbReference>
<protein>
    <submittedName>
        <fullName evidence="1">Uncharacterized protein</fullName>
    </submittedName>
</protein>
<comment type="caution">
    <text evidence="1">The sequence shown here is derived from an EMBL/GenBank/DDBJ whole genome shotgun (WGS) entry which is preliminary data.</text>
</comment>
<dbReference type="Proteomes" id="UP000189299">
    <property type="component" value="Unassembled WGS sequence"/>
</dbReference>
<dbReference type="AlphaFoldDB" id="A0A1V2UAZ8"/>
<reference evidence="1 2" key="1">
    <citation type="submission" date="2016-12" db="EMBL/GenBank/DDBJ databases">
        <authorList>
            <person name="Song W.-J."/>
            <person name="Kurnit D.M."/>
        </authorList>
    </citation>
    <scope>NUCLEOTIDE SEQUENCE [LARGE SCALE GENOMIC DNA]</scope>
    <source>
        <strain evidence="1 2">CGB1038-1_S1</strain>
    </source>
</reference>
<organism evidence="1 2">
    <name type="scientific">Enterococcus mundtii</name>
    <dbReference type="NCBI Taxonomy" id="53346"/>
    <lineage>
        <taxon>Bacteria</taxon>
        <taxon>Bacillati</taxon>
        <taxon>Bacillota</taxon>
        <taxon>Bacilli</taxon>
        <taxon>Lactobacillales</taxon>
        <taxon>Enterococcaceae</taxon>
        <taxon>Enterococcus</taxon>
    </lineage>
</organism>
<dbReference type="RefSeq" id="WP_077152081.1">
    <property type="nucleotide sequence ID" value="NZ_CABMMO010000021.1"/>
</dbReference>
<sequence>MGTPLTKDEYMCQFQENIPQDKKESEELNEYLVQQFEQLNQLTSTISSNNFWENLPKILGIDAKLTLIAELIRYDYSKLPIKEILRIVETDYRTYFKELCGNESSEKNKYSMLFNVL</sequence>
<accession>A0A1V2UAZ8</accession>
<dbReference type="EMBL" id="MSTR01000021">
    <property type="protein sequence ID" value="ONN40434.1"/>
    <property type="molecule type" value="Genomic_DNA"/>
</dbReference>
<name>A0A1V2UAZ8_ENTMU</name>
<proteinExistence type="predicted"/>